<evidence type="ECO:0000313" key="1">
    <source>
        <dbReference type="EMBL" id="GAA1182771.1"/>
    </source>
</evidence>
<dbReference type="Proteomes" id="UP001501371">
    <property type="component" value="Unassembled WGS sequence"/>
</dbReference>
<dbReference type="RefSeq" id="WP_344279638.1">
    <property type="nucleotide sequence ID" value="NZ_BAAAKV010000042.1"/>
</dbReference>
<evidence type="ECO:0000313" key="2">
    <source>
        <dbReference type="Proteomes" id="UP001501371"/>
    </source>
</evidence>
<gene>
    <name evidence="1" type="ORF">GCM10009654_45100</name>
</gene>
<proteinExistence type="predicted"/>
<reference evidence="1 2" key="1">
    <citation type="journal article" date="2019" name="Int. J. Syst. Evol. Microbiol.">
        <title>The Global Catalogue of Microorganisms (GCM) 10K type strain sequencing project: providing services to taxonomists for standard genome sequencing and annotation.</title>
        <authorList>
            <consortium name="The Broad Institute Genomics Platform"/>
            <consortium name="The Broad Institute Genome Sequencing Center for Infectious Disease"/>
            <person name="Wu L."/>
            <person name="Ma J."/>
        </authorList>
    </citation>
    <scope>NUCLEOTIDE SEQUENCE [LARGE SCALE GENOMIC DNA]</scope>
    <source>
        <strain evidence="1 2">JCM 12696</strain>
    </source>
</reference>
<organism evidence="1 2">
    <name type="scientific">Streptomyces hebeiensis</name>
    <dbReference type="NCBI Taxonomy" id="229486"/>
    <lineage>
        <taxon>Bacteria</taxon>
        <taxon>Bacillati</taxon>
        <taxon>Actinomycetota</taxon>
        <taxon>Actinomycetes</taxon>
        <taxon>Kitasatosporales</taxon>
        <taxon>Streptomycetaceae</taxon>
        <taxon>Streptomyces</taxon>
    </lineage>
</organism>
<sequence>MSAAPAPATDAIQAALVRAADLGRATGTIEQLQALADELRDHVRVLLPAAQAHADGLWKGSRDWYLLVSRIGTARRAAESDAAPTGLLDAHVRVRLLATDCSWLLSEYGSVLAPRVEP</sequence>
<protein>
    <submittedName>
        <fullName evidence="1">Uncharacterized protein</fullName>
    </submittedName>
</protein>
<comment type="caution">
    <text evidence="1">The sequence shown here is derived from an EMBL/GenBank/DDBJ whole genome shotgun (WGS) entry which is preliminary data.</text>
</comment>
<dbReference type="Pfam" id="PF19979">
    <property type="entry name" value="DUF6415"/>
    <property type="match status" value="1"/>
</dbReference>
<name>A0ABN1UZ47_9ACTN</name>
<accession>A0ABN1UZ47</accession>
<dbReference type="EMBL" id="BAAAKV010000042">
    <property type="protein sequence ID" value="GAA1182771.1"/>
    <property type="molecule type" value="Genomic_DNA"/>
</dbReference>
<dbReference type="InterPro" id="IPR046300">
    <property type="entry name" value="DUF6415"/>
</dbReference>
<keyword evidence="2" id="KW-1185">Reference proteome</keyword>